<dbReference type="PANTHER" id="PTHR30348">
    <property type="entry name" value="UNCHARACTERIZED PROTEIN YECE"/>
    <property type="match status" value="1"/>
</dbReference>
<name>A0ABW3M548_9PSEU</name>
<dbReference type="Gene3D" id="3.20.20.410">
    <property type="entry name" value="Protein of unknown function UPF0759"/>
    <property type="match status" value="1"/>
</dbReference>
<dbReference type="Pfam" id="PF01904">
    <property type="entry name" value="DUF72"/>
    <property type="match status" value="1"/>
</dbReference>
<proteinExistence type="predicted"/>
<keyword evidence="2" id="KW-1185">Reference proteome</keyword>
<evidence type="ECO:0000313" key="1">
    <source>
        <dbReference type="EMBL" id="MFD1045818.1"/>
    </source>
</evidence>
<dbReference type="InterPro" id="IPR036520">
    <property type="entry name" value="UPF0759_sf"/>
</dbReference>
<reference evidence="2" key="1">
    <citation type="journal article" date="2019" name="Int. J. Syst. Evol. Microbiol.">
        <title>The Global Catalogue of Microorganisms (GCM) 10K type strain sequencing project: providing services to taxonomists for standard genome sequencing and annotation.</title>
        <authorList>
            <consortium name="The Broad Institute Genomics Platform"/>
            <consortium name="The Broad Institute Genome Sequencing Center for Infectious Disease"/>
            <person name="Wu L."/>
            <person name="Ma J."/>
        </authorList>
    </citation>
    <scope>NUCLEOTIDE SEQUENCE [LARGE SCALE GENOMIC DNA]</scope>
    <source>
        <strain evidence="2">JCM 31486</strain>
    </source>
</reference>
<dbReference type="EMBL" id="JBHTIS010000423">
    <property type="protein sequence ID" value="MFD1045818.1"/>
    <property type="molecule type" value="Genomic_DNA"/>
</dbReference>
<dbReference type="PANTHER" id="PTHR30348:SF13">
    <property type="entry name" value="UPF0759 PROTEIN YUNF"/>
    <property type="match status" value="1"/>
</dbReference>
<dbReference type="Proteomes" id="UP001597045">
    <property type="component" value="Unassembled WGS sequence"/>
</dbReference>
<comment type="caution">
    <text evidence="1">The sequence shown here is derived from an EMBL/GenBank/DDBJ whole genome shotgun (WGS) entry which is preliminary data.</text>
</comment>
<dbReference type="InterPro" id="IPR002763">
    <property type="entry name" value="DUF72"/>
</dbReference>
<organism evidence="1 2">
    <name type="scientific">Kibdelosporangium lantanae</name>
    <dbReference type="NCBI Taxonomy" id="1497396"/>
    <lineage>
        <taxon>Bacteria</taxon>
        <taxon>Bacillati</taxon>
        <taxon>Actinomycetota</taxon>
        <taxon>Actinomycetes</taxon>
        <taxon>Pseudonocardiales</taxon>
        <taxon>Pseudonocardiaceae</taxon>
        <taxon>Kibdelosporangium</taxon>
    </lineage>
</organism>
<sequence>MGETLVGTAGWSDRSLVAAGWYPRGVSTPEQRLRHYASQFSFVEVNSTFYGMPEERTTQAWADRTPDTFTFNVKAHGLFTLHSTKTVMLPPDVRPADTHRVQKWDLPDDVVADLWDRFVHALKPVQDKLGLLLFQFPPWFRPAPQS</sequence>
<evidence type="ECO:0000313" key="2">
    <source>
        <dbReference type="Proteomes" id="UP001597045"/>
    </source>
</evidence>
<dbReference type="SUPFAM" id="SSF117396">
    <property type="entry name" value="TM1631-like"/>
    <property type="match status" value="1"/>
</dbReference>
<feature type="non-terminal residue" evidence="1">
    <location>
        <position position="146"/>
    </location>
</feature>
<protein>
    <submittedName>
        <fullName evidence="1">DUF72 domain-containing protein</fullName>
    </submittedName>
</protein>
<accession>A0ABW3M548</accession>
<gene>
    <name evidence="1" type="ORF">ACFQ1S_09720</name>
</gene>